<keyword evidence="2" id="KW-1185">Reference proteome</keyword>
<organism evidence="1 2">
    <name type="scientific">Oceanivirga miroungae</name>
    <dbReference type="NCBI Taxonomy" id="1130046"/>
    <lineage>
        <taxon>Bacteria</taxon>
        <taxon>Fusobacteriati</taxon>
        <taxon>Fusobacteriota</taxon>
        <taxon>Fusobacteriia</taxon>
        <taxon>Fusobacteriales</taxon>
        <taxon>Leptotrichiaceae</taxon>
        <taxon>Oceanivirga</taxon>
    </lineage>
</organism>
<sequence length="119" mass="14146">MFEFKFVVEDDNVYFFARKIKSYSQNYEEWSRIVTKLKKDKTQSKERLIDMLKMRKIGFDMGVDKMFKLDMYMNHKYVFVDVKKGENYGEPTGNDIEGEVIESAETSTNIYAIYKLSEA</sequence>
<dbReference type="RefSeq" id="WP_156682999.1">
    <property type="nucleotide sequence ID" value="NZ_CABWIB010000001.1"/>
</dbReference>
<name>A0A6I8M7Y8_9FUSO</name>
<dbReference type="Proteomes" id="UP000419017">
    <property type="component" value="Unassembled WGS sequence"/>
</dbReference>
<dbReference type="AlphaFoldDB" id="A0A6I8M7Y8"/>
<accession>A0A6I8M7Y8</accession>
<evidence type="ECO:0000313" key="2">
    <source>
        <dbReference type="Proteomes" id="UP000419017"/>
    </source>
</evidence>
<dbReference type="EMBL" id="CABWIB010000001">
    <property type="protein sequence ID" value="VWL84952.1"/>
    <property type="molecule type" value="Genomic_DNA"/>
</dbReference>
<evidence type="ECO:0000313" key="1">
    <source>
        <dbReference type="EMBL" id="VWL84952.1"/>
    </source>
</evidence>
<protein>
    <submittedName>
        <fullName evidence="1">Uncharacterized protein</fullName>
    </submittedName>
</protein>
<reference evidence="1 2" key="1">
    <citation type="submission" date="2019-10" db="EMBL/GenBank/DDBJ databases">
        <authorList>
            <person name="Blom J."/>
        </authorList>
    </citation>
    <scope>NUCLEOTIDE SEQUENCE [LARGE SCALE GENOMIC DNA]</scope>
    <source>
        <strain evidence="1 2">ES3154-GLU</strain>
    </source>
</reference>
<proteinExistence type="predicted"/>
<gene>
    <name evidence="1" type="ORF">OMES3154_00224</name>
</gene>